<feature type="domain" description="TauD/TfdA-like" evidence="2">
    <location>
        <begin position="22"/>
        <end position="247"/>
    </location>
</feature>
<evidence type="ECO:0000256" key="1">
    <source>
        <dbReference type="ARBA" id="ARBA00023002"/>
    </source>
</evidence>
<dbReference type="SUPFAM" id="SSF51197">
    <property type="entry name" value="Clavaminate synthase-like"/>
    <property type="match status" value="1"/>
</dbReference>
<protein>
    <recommendedName>
        <fullName evidence="2">TauD/TfdA-like domain-containing protein</fullName>
    </recommendedName>
</protein>
<dbReference type="Proteomes" id="UP000186657">
    <property type="component" value="Unassembled WGS sequence"/>
</dbReference>
<keyword evidence="1" id="KW-0560">Oxidoreductase</keyword>
<evidence type="ECO:0000313" key="3">
    <source>
        <dbReference type="EMBL" id="OLT60388.1"/>
    </source>
</evidence>
<dbReference type="Gene3D" id="3.60.130.10">
    <property type="entry name" value="Clavaminate synthase-like"/>
    <property type="match status" value="1"/>
</dbReference>
<accession>A0A1U7N353</accession>
<sequence length="254" mass="29269">MKKTEKFPESKTLIDGHNETMDIEALSAEILKVIKVDGFVHIKQPLSQNAYQALLHLLGTIIGRTDLVVDAKLNQLQQMKRKHNINRPSVYLPEALAFHTDTPASHLIGWYCVEQDEVDGATLLLDTTDIKDYFTPAELSVLSGVNVQYMIRNPNTNEEDVVYQPLISQKNSTYQVFYVPWNLSNHHNGAQTKLLEKFSEYVVHKQRTELIKIRLAPKECLFIDNHRMLHCRGKLPENTKRHLIRYYISTCLIS</sequence>
<reference evidence="3 4" key="1">
    <citation type="submission" date="2016-10" db="EMBL/GenBank/DDBJ databases">
        <title>Comparative genomics uncovers the prolific and rare metabolic potential of the cyanobacterial genus Moorea.</title>
        <authorList>
            <person name="Leao T."/>
            <person name="Castelao G."/>
            <person name="Korobeynikov A."/>
            <person name="Monroe E.A."/>
            <person name="Podell S."/>
            <person name="Glukhov E."/>
            <person name="Allen E."/>
            <person name="Gerwick W.H."/>
            <person name="Gerwick L."/>
        </authorList>
    </citation>
    <scope>NUCLEOTIDE SEQUENCE [LARGE SCALE GENOMIC DNA]</scope>
    <source>
        <strain evidence="3 4">PNG5-198</strain>
    </source>
</reference>
<gene>
    <name evidence="3" type="ORF">BJP37_16525</name>
</gene>
<dbReference type="Pfam" id="PF02668">
    <property type="entry name" value="TauD"/>
    <property type="match status" value="1"/>
</dbReference>
<dbReference type="RefSeq" id="WP_075900580.1">
    <property type="nucleotide sequence ID" value="NZ_MKZS01000001.1"/>
</dbReference>
<evidence type="ECO:0000259" key="2">
    <source>
        <dbReference type="Pfam" id="PF02668"/>
    </source>
</evidence>
<dbReference type="InterPro" id="IPR042098">
    <property type="entry name" value="TauD-like_sf"/>
</dbReference>
<name>A0A1U7N353_9CYAN</name>
<organism evidence="3 4">
    <name type="scientific">Moorena bouillonii PNG</name>
    <dbReference type="NCBI Taxonomy" id="568701"/>
    <lineage>
        <taxon>Bacteria</taxon>
        <taxon>Bacillati</taxon>
        <taxon>Cyanobacteriota</taxon>
        <taxon>Cyanophyceae</taxon>
        <taxon>Coleofasciculales</taxon>
        <taxon>Coleofasciculaceae</taxon>
        <taxon>Moorena</taxon>
    </lineage>
</organism>
<dbReference type="InterPro" id="IPR003819">
    <property type="entry name" value="TauD/TfdA-like"/>
</dbReference>
<dbReference type="EMBL" id="MKZS01000001">
    <property type="protein sequence ID" value="OLT60388.1"/>
    <property type="molecule type" value="Genomic_DNA"/>
</dbReference>
<dbReference type="AlphaFoldDB" id="A0A1U7N353"/>
<dbReference type="GO" id="GO:0016491">
    <property type="term" value="F:oxidoreductase activity"/>
    <property type="evidence" value="ECO:0007669"/>
    <property type="project" value="UniProtKB-KW"/>
</dbReference>
<keyword evidence="4" id="KW-1185">Reference proteome</keyword>
<evidence type="ECO:0000313" key="4">
    <source>
        <dbReference type="Proteomes" id="UP000186657"/>
    </source>
</evidence>
<comment type="caution">
    <text evidence="3">The sequence shown here is derived from an EMBL/GenBank/DDBJ whole genome shotgun (WGS) entry which is preliminary data.</text>
</comment>
<proteinExistence type="predicted"/>